<keyword evidence="1" id="KW-0732">Signal</keyword>
<accession>A0ABQ0AAC9</accession>
<keyword evidence="3" id="KW-1185">Reference proteome</keyword>
<evidence type="ECO:0000313" key="3">
    <source>
        <dbReference type="Proteomes" id="UP001465153"/>
    </source>
</evidence>
<feature type="chain" id="PRO_5045125163" description="EfeO-type cupredoxin-like domain-containing protein" evidence="1">
    <location>
        <begin position="22"/>
        <end position="122"/>
    </location>
</feature>
<evidence type="ECO:0008006" key="4">
    <source>
        <dbReference type="Google" id="ProtNLM"/>
    </source>
</evidence>
<protein>
    <recommendedName>
        <fullName evidence="4">EfeO-type cupredoxin-like domain-containing protein</fullName>
    </recommendedName>
</protein>
<organism evidence="2 3">
    <name type="scientific">Sessilibacter corallicola</name>
    <dbReference type="NCBI Taxonomy" id="2904075"/>
    <lineage>
        <taxon>Bacteria</taxon>
        <taxon>Pseudomonadati</taxon>
        <taxon>Pseudomonadota</taxon>
        <taxon>Gammaproteobacteria</taxon>
        <taxon>Cellvibrionales</taxon>
        <taxon>Cellvibrionaceae</taxon>
        <taxon>Sessilibacter</taxon>
    </lineage>
</organism>
<sequence length="122" mass="13616">MQALKTLAVAFFVLCGVFANAEVAKQNKDGVTVIHLDQHGGYFAAQETLADLKPGRYEFVVENKSEKQVGFQVQNLSNKKNLDVFLLEPGETRTSKVEVGKEGVRFRCPLNPTPWYDVDVIN</sequence>
<gene>
    <name evidence="2" type="ORF">NBRC116591_24230</name>
</gene>
<comment type="caution">
    <text evidence="2">The sequence shown here is derived from an EMBL/GenBank/DDBJ whole genome shotgun (WGS) entry which is preliminary data.</text>
</comment>
<dbReference type="EMBL" id="BAABWN010000007">
    <property type="protein sequence ID" value="GAA6168612.1"/>
    <property type="molecule type" value="Genomic_DNA"/>
</dbReference>
<proteinExistence type="predicted"/>
<reference evidence="2 3" key="1">
    <citation type="submission" date="2024-04" db="EMBL/GenBank/DDBJ databases">
        <title>Draft genome sequence of Sessilibacter corallicola NBRC 116591.</title>
        <authorList>
            <person name="Miyakawa T."/>
            <person name="Kusuya Y."/>
            <person name="Miura T."/>
        </authorList>
    </citation>
    <scope>NUCLEOTIDE SEQUENCE [LARGE SCALE GENOMIC DNA]</scope>
    <source>
        <strain evidence="2 3">KU-00831-HH</strain>
    </source>
</reference>
<evidence type="ECO:0000313" key="2">
    <source>
        <dbReference type="EMBL" id="GAA6168612.1"/>
    </source>
</evidence>
<feature type="signal peptide" evidence="1">
    <location>
        <begin position="1"/>
        <end position="21"/>
    </location>
</feature>
<dbReference type="Proteomes" id="UP001465153">
    <property type="component" value="Unassembled WGS sequence"/>
</dbReference>
<name>A0ABQ0AAC9_9GAMM</name>
<evidence type="ECO:0000256" key="1">
    <source>
        <dbReference type="SAM" id="SignalP"/>
    </source>
</evidence>
<dbReference type="RefSeq" id="WP_353303342.1">
    <property type="nucleotide sequence ID" value="NZ_BAABWN010000007.1"/>
</dbReference>